<dbReference type="EMBL" id="CP053452">
    <property type="protein sequence ID" value="QJW93200.1"/>
    <property type="molecule type" value="Genomic_DNA"/>
</dbReference>
<dbReference type="KEGG" id="ftj:FTUN_0705"/>
<reference evidence="3" key="1">
    <citation type="submission" date="2020-05" db="EMBL/GenBank/DDBJ databases">
        <title>Frigoriglobus tundricola gen. nov., sp. nov., a psychrotolerant cellulolytic planctomycete of the family Gemmataceae with two divergent copies of 16S rRNA gene.</title>
        <authorList>
            <person name="Kulichevskaya I.S."/>
            <person name="Ivanova A.A."/>
            <person name="Naumoff D.G."/>
            <person name="Beletsky A.V."/>
            <person name="Rijpstra W.I.C."/>
            <person name="Sinninghe Damste J.S."/>
            <person name="Mardanov A.V."/>
            <person name="Ravin N.V."/>
            <person name="Dedysh S.N."/>
        </authorList>
    </citation>
    <scope>NUCLEOTIDE SEQUENCE [LARGE SCALE GENOMIC DNA]</scope>
    <source>
        <strain evidence="3">PL17</strain>
    </source>
</reference>
<dbReference type="Pfam" id="PF04168">
    <property type="entry name" value="Alpha-E"/>
    <property type="match status" value="1"/>
</dbReference>
<dbReference type="Proteomes" id="UP000503447">
    <property type="component" value="Chromosome"/>
</dbReference>
<name>A0A6M5YIP5_9BACT</name>
<evidence type="ECO:0000259" key="1">
    <source>
        <dbReference type="Pfam" id="PF04168"/>
    </source>
</evidence>
<evidence type="ECO:0000313" key="2">
    <source>
        <dbReference type="EMBL" id="QJW93200.1"/>
    </source>
</evidence>
<dbReference type="PANTHER" id="PTHR34595:SF7">
    <property type="entry name" value="SLL1039 PROTEIN"/>
    <property type="match status" value="1"/>
</dbReference>
<dbReference type="AlphaFoldDB" id="A0A6M5YIP5"/>
<dbReference type="PANTHER" id="PTHR34595">
    <property type="entry name" value="BLR5612 PROTEIN"/>
    <property type="match status" value="1"/>
</dbReference>
<evidence type="ECO:0000313" key="3">
    <source>
        <dbReference type="Proteomes" id="UP000503447"/>
    </source>
</evidence>
<organism evidence="2 3">
    <name type="scientific">Frigoriglobus tundricola</name>
    <dbReference type="NCBI Taxonomy" id="2774151"/>
    <lineage>
        <taxon>Bacteria</taxon>
        <taxon>Pseudomonadati</taxon>
        <taxon>Planctomycetota</taxon>
        <taxon>Planctomycetia</taxon>
        <taxon>Gemmatales</taxon>
        <taxon>Gemmataceae</taxon>
        <taxon>Frigoriglobus</taxon>
    </lineage>
</organism>
<sequence length="332" mass="36403">MLSRVAENLYWISRYVERAEGLTRLLEDAHSMELEGAARADGGGPLDDVLLMLNVRDAFAASWEAADPLPDTGIDRPAAERRDAVLRFLTFDRTGGASICASVAGARENARGTQEAVTGETWSQLNKLHLFLNSPRAHARFEASPSRFLARVRRECVLFAALADGTLPHTEAYHFLQIGRHLERVDMLSRVINVHASAPGEVVPAGAAADEPAAPAAHWASLLRGTSAHEAYLKQAHARVDPVGVVRYLLLEEAFPRSMRFGVARCLESLRCVSGGSRFGTAAERHLGKLDSDLRYMDVDDLFQRNLDGFLNSVQATCAAVGREIHLAYFRT</sequence>
<gene>
    <name evidence="2" type="ORF">FTUN_0705</name>
</gene>
<protein>
    <recommendedName>
        <fullName evidence="1">DUF403 domain-containing protein</fullName>
    </recommendedName>
</protein>
<accession>A0A6M5YIP5</accession>
<dbReference type="InterPro" id="IPR051680">
    <property type="entry name" value="ATP-dep_Glu-Cys_Ligase-2"/>
</dbReference>
<dbReference type="RefSeq" id="WP_171469447.1">
    <property type="nucleotide sequence ID" value="NZ_CP053452.2"/>
</dbReference>
<keyword evidence="3" id="KW-1185">Reference proteome</keyword>
<feature type="domain" description="DUF403" evidence="1">
    <location>
        <begin position="1"/>
        <end position="330"/>
    </location>
</feature>
<proteinExistence type="predicted"/>
<dbReference type="InterPro" id="IPR007296">
    <property type="entry name" value="DUF403"/>
</dbReference>